<dbReference type="EMBL" id="FQWO01000004">
    <property type="protein sequence ID" value="SHG85221.1"/>
    <property type="molecule type" value="Genomic_DNA"/>
</dbReference>
<dbReference type="SUPFAM" id="SSF75011">
    <property type="entry name" value="3-carboxy-cis,cis-mucoante lactonizing enzyme"/>
    <property type="match status" value="1"/>
</dbReference>
<dbReference type="Pfam" id="PF13449">
    <property type="entry name" value="Phytase-like"/>
    <property type="match status" value="1"/>
</dbReference>
<dbReference type="Proteomes" id="UP000237771">
    <property type="component" value="Unassembled WGS sequence"/>
</dbReference>
<name>A0A1M5N6T6_9FLAO</name>
<keyword evidence="5" id="KW-1185">Reference proteome</keyword>
<sequence>MRKLLFGFLFISFFLSCSNVKQVSQAHSTPRLNFVNSIEIPYNQDFKNTKIGGLSGIDYDKKQDIYYLISDERSQVDPSRFYTAKIHLNNNQIKTIDFLDTNTLKNEEGTSFGNWLSTPETSADPEDIRYNPKNKSLIWSSEGARVLTSDKTVLQNPSINFMDLKGNFQNKIKLPSNLEMQKEDKGPRNNGTLEGITFDNKYKTIYTSVEEPLFEDGDKASTDKSALIRLYQFNVKTKKNAAQYAYELDPIAKEPNPKGSFAVNGIAALQYYKKNQLLVVERSYSTGTQACTVKVYLCDLTKATDVKNISSLKNQSFESVSKKLILNMDDLGIFIDNIEGLTFGPKLANGHQTLIFVSDNNFSDKQKTQILLFEVID</sequence>
<dbReference type="PROSITE" id="PS51257">
    <property type="entry name" value="PROKAR_LIPOPROTEIN"/>
    <property type="match status" value="1"/>
</dbReference>
<evidence type="ECO:0000313" key="3">
    <source>
        <dbReference type="EMBL" id="SHG85221.1"/>
    </source>
</evidence>
<organism evidence="3 4">
    <name type="scientific">Flavobacterium granuli</name>
    <dbReference type="NCBI Taxonomy" id="280093"/>
    <lineage>
        <taxon>Bacteria</taxon>
        <taxon>Pseudomonadati</taxon>
        <taxon>Bacteroidota</taxon>
        <taxon>Flavobacteriia</taxon>
        <taxon>Flavobacteriales</taxon>
        <taxon>Flavobacteriaceae</taxon>
        <taxon>Flavobacterium</taxon>
    </lineage>
</organism>
<reference evidence="4" key="1">
    <citation type="submission" date="2016-11" db="EMBL/GenBank/DDBJ databases">
        <authorList>
            <person name="Varghese N."/>
            <person name="Submissions S."/>
        </authorList>
    </citation>
    <scope>NUCLEOTIDE SEQUENCE [LARGE SCALE GENOMIC DNA]</scope>
    <source>
        <strain evidence="4">DSM 19729</strain>
    </source>
</reference>
<dbReference type="InterPro" id="IPR027372">
    <property type="entry name" value="Phytase-like_dom"/>
</dbReference>
<dbReference type="PANTHER" id="PTHR37957">
    <property type="entry name" value="BLR7070 PROTEIN"/>
    <property type="match status" value="1"/>
</dbReference>
<accession>A0A1M5N6T6</accession>
<evidence type="ECO:0000313" key="4">
    <source>
        <dbReference type="Proteomes" id="UP000184384"/>
    </source>
</evidence>
<evidence type="ECO:0000313" key="2">
    <source>
        <dbReference type="EMBL" id="PRZ25210.1"/>
    </source>
</evidence>
<dbReference type="OrthoDB" id="9798539at2"/>
<dbReference type="STRING" id="280093.SAMN05443373_104296"/>
<dbReference type="PANTHER" id="PTHR37957:SF1">
    <property type="entry name" value="PHYTASE-LIKE DOMAIN-CONTAINING PROTEIN"/>
    <property type="match status" value="1"/>
</dbReference>
<protein>
    <submittedName>
        <fullName evidence="3">Uncharacterized conserved protein</fullName>
    </submittedName>
</protein>
<dbReference type="AlphaFoldDB" id="A0A1M5N6T6"/>
<evidence type="ECO:0000259" key="1">
    <source>
        <dbReference type="Pfam" id="PF13449"/>
    </source>
</evidence>
<reference evidence="2 5" key="3">
    <citation type="submission" date="2018-03" db="EMBL/GenBank/DDBJ databases">
        <title>Genomic Encyclopedia of Archaeal and Bacterial Type Strains, Phase II (KMG-II): from individual species to whole genera.</title>
        <authorList>
            <person name="Goeker M."/>
        </authorList>
    </citation>
    <scope>NUCLEOTIDE SEQUENCE [LARGE SCALE GENOMIC DNA]</scope>
    <source>
        <strain evidence="2 5">DSM 17797</strain>
    </source>
</reference>
<dbReference type="RefSeq" id="WP_072942737.1">
    <property type="nucleotide sequence ID" value="NZ_FQWO01000004.1"/>
</dbReference>
<proteinExistence type="predicted"/>
<reference evidence="3" key="2">
    <citation type="submission" date="2016-11" db="EMBL/GenBank/DDBJ databases">
        <authorList>
            <person name="Jaros S."/>
            <person name="Januszkiewicz K."/>
            <person name="Wedrychowicz H."/>
        </authorList>
    </citation>
    <scope>NUCLEOTIDE SEQUENCE [LARGE SCALE GENOMIC DNA]</scope>
    <source>
        <strain evidence="3">DSM 19729</strain>
    </source>
</reference>
<dbReference type="EMBL" id="PVUB01000003">
    <property type="protein sequence ID" value="PRZ25210.1"/>
    <property type="molecule type" value="Genomic_DNA"/>
</dbReference>
<feature type="domain" description="Phytase-like" evidence="1">
    <location>
        <begin position="50"/>
        <end position="362"/>
    </location>
</feature>
<evidence type="ECO:0000313" key="5">
    <source>
        <dbReference type="Proteomes" id="UP000237771"/>
    </source>
</evidence>
<dbReference type="Proteomes" id="UP000184384">
    <property type="component" value="Unassembled WGS sequence"/>
</dbReference>
<gene>
    <name evidence="2" type="ORF">BC624_103296</name>
    <name evidence="3" type="ORF">SAMN05443373_104296</name>
</gene>